<feature type="region of interest" description="Disordered" evidence="1">
    <location>
        <begin position="29"/>
        <end position="102"/>
    </location>
</feature>
<protein>
    <submittedName>
        <fullName evidence="2">Uncharacterized protein</fullName>
    </submittedName>
</protein>
<feature type="compositionally biased region" description="Gly residues" evidence="1">
    <location>
        <begin position="86"/>
        <end position="97"/>
    </location>
</feature>
<accession>A0A0E0EVF9</accession>
<feature type="compositionally biased region" description="Basic and acidic residues" evidence="1">
    <location>
        <begin position="29"/>
        <end position="46"/>
    </location>
</feature>
<evidence type="ECO:0000313" key="2">
    <source>
        <dbReference type="EnsemblPlants" id="OMERI10G00960.1"/>
    </source>
</evidence>
<dbReference type="AlphaFoldDB" id="A0A0E0EVF9"/>
<reference evidence="2" key="2">
    <citation type="submission" date="2018-05" db="EMBL/GenBank/DDBJ databases">
        <title>OmerRS3 (Oryza meridionalis Reference Sequence Version 3).</title>
        <authorList>
            <person name="Zhang J."/>
            <person name="Kudrna D."/>
            <person name="Lee S."/>
            <person name="Talag J."/>
            <person name="Welchert J."/>
            <person name="Wing R.A."/>
        </authorList>
    </citation>
    <scope>NUCLEOTIDE SEQUENCE [LARGE SCALE GENOMIC DNA]</scope>
    <source>
        <strain evidence="2">cv. OR44</strain>
    </source>
</reference>
<feature type="compositionally biased region" description="Basic residues" evidence="1">
    <location>
        <begin position="47"/>
        <end position="74"/>
    </location>
</feature>
<name>A0A0E0EVF9_9ORYZ</name>
<evidence type="ECO:0000313" key="3">
    <source>
        <dbReference type="Proteomes" id="UP000008021"/>
    </source>
</evidence>
<proteinExistence type="predicted"/>
<dbReference type="EnsemblPlants" id="OMERI10G00960.1">
    <property type="protein sequence ID" value="OMERI10G00960.1"/>
    <property type="gene ID" value="OMERI10G00960"/>
</dbReference>
<sequence>MAVTWEAGRGTTREEAVVTLTDRSLARSWEEARRGGDTHHHPDQKRGARKKKLEKKKYQTHRIAPHHTRRRRRSARWETLVKAAAAGGGGGGGGGDEAQGRIWPRRRRSPGYFFGKCRTYNHNTVTYSVNIGKPDIAAAHEVDNKRTEWAGSQHKRNPAKNDFQIFSTKGQL</sequence>
<dbReference type="HOGENOM" id="CLU_1557718_0_0_1"/>
<evidence type="ECO:0000256" key="1">
    <source>
        <dbReference type="SAM" id="MobiDB-lite"/>
    </source>
</evidence>
<reference evidence="2" key="1">
    <citation type="submission" date="2015-04" db="UniProtKB">
        <authorList>
            <consortium name="EnsemblPlants"/>
        </authorList>
    </citation>
    <scope>IDENTIFICATION</scope>
</reference>
<dbReference type="Proteomes" id="UP000008021">
    <property type="component" value="Chromosome 10"/>
</dbReference>
<organism evidence="2">
    <name type="scientific">Oryza meridionalis</name>
    <dbReference type="NCBI Taxonomy" id="40149"/>
    <lineage>
        <taxon>Eukaryota</taxon>
        <taxon>Viridiplantae</taxon>
        <taxon>Streptophyta</taxon>
        <taxon>Embryophyta</taxon>
        <taxon>Tracheophyta</taxon>
        <taxon>Spermatophyta</taxon>
        <taxon>Magnoliopsida</taxon>
        <taxon>Liliopsida</taxon>
        <taxon>Poales</taxon>
        <taxon>Poaceae</taxon>
        <taxon>BOP clade</taxon>
        <taxon>Oryzoideae</taxon>
        <taxon>Oryzeae</taxon>
        <taxon>Oryzinae</taxon>
        <taxon>Oryza</taxon>
    </lineage>
</organism>
<keyword evidence="3" id="KW-1185">Reference proteome</keyword>
<dbReference type="Gramene" id="OMERI10G00960.1">
    <property type="protein sequence ID" value="OMERI10G00960.1"/>
    <property type="gene ID" value="OMERI10G00960"/>
</dbReference>